<proteinExistence type="predicted"/>
<dbReference type="InterPro" id="IPR004087">
    <property type="entry name" value="KH_dom"/>
</dbReference>
<dbReference type="InterPro" id="IPR036612">
    <property type="entry name" value="KH_dom_type_1_sf"/>
</dbReference>
<dbReference type="Gene3D" id="3.30.1370.10">
    <property type="entry name" value="K Homology domain, type 1"/>
    <property type="match status" value="1"/>
</dbReference>
<dbReference type="InterPro" id="IPR004088">
    <property type="entry name" value="KH_dom_type_1"/>
</dbReference>
<dbReference type="SMART" id="SM00322">
    <property type="entry name" value="KH"/>
    <property type="match status" value="1"/>
</dbReference>
<accession>A0AAW1T7E8</accession>
<dbReference type="EMBL" id="JALJOV010000330">
    <property type="protein sequence ID" value="KAK9864635.1"/>
    <property type="molecule type" value="Genomic_DNA"/>
</dbReference>
<evidence type="ECO:0000256" key="1">
    <source>
        <dbReference type="PROSITE-ProRule" id="PRU00117"/>
    </source>
</evidence>
<organism evidence="4 5">
    <name type="scientific">Apatococcus fuscideae</name>
    <dbReference type="NCBI Taxonomy" id="2026836"/>
    <lineage>
        <taxon>Eukaryota</taxon>
        <taxon>Viridiplantae</taxon>
        <taxon>Chlorophyta</taxon>
        <taxon>core chlorophytes</taxon>
        <taxon>Trebouxiophyceae</taxon>
        <taxon>Chlorellales</taxon>
        <taxon>Chlorellaceae</taxon>
        <taxon>Apatococcus</taxon>
    </lineage>
</organism>
<dbReference type="PROSITE" id="PS50084">
    <property type="entry name" value="KH_TYPE_1"/>
    <property type="match status" value="1"/>
</dbReference>
<comment type="caution">
    <text evidence="4">The sequence shown here is derived from an EMBL/GenBank/DDBJ whole genome shotgun (WGS) entry which is preliminary data.</text>
</comment>
<feature type="compositionally biased region" description="Polar residues" evidence="2">
    <location>
        <begin position="344"/>
        <end position="366"/>
    </location>
</feature>
<dbReference type="SUPFAM" id="SSF54791">
    <property type="entry name" value="Eukaryotic type KH-domain (KH-domain type I)"/>
    <property type="match status" value="1"/>
</dbReference>
<protein>
    <recommendedName>
        <fullName evidence="3">K Homology domain-containing protein</fullName>
    </recommendedName>
</protein>
<reference evidence="4 5" key="1">
    <citation type="journal article" date="2024" name="Nat. Commun.">
        <title>Phylogenomics reveals the evolutionary origins of lichenization in chlorophyte algae.</title>
        <authorList>
            <person name="Puginier C."/>
            <person name="Libourel C."/>
            <person name="Otte J."/>
            <person name="Skaloud P."/>
            <person name="Haon M."/>
            <person name="Grisel S."/>
            <person name="Petersen M."/>
            <person name="Berrin J.G."/>
            <person name="Delaux P.M."/>
            <person name="Dal Grande F."/>
            <person name="Keller J."/>
        </authorList>
    </citation>
    <scope>NUCLEOTIDE SEQUENCE [LARGE SCALE GENOMIC DNA]</scope>
    <source>
        <strain evidence="4 5">SAG 2523</strain>
    </source>
</reference>
<dbReference type="Proteomes" id="UP001485043">
    <property type="component" value="Unassembled WGS sequence"/>
</dbReference>
<dbReference type="CDD" id="cd00105">
    <property type="entry name" value="KH-I"/>
    <property type="match status" value="1"/>
</dbReference>
<sequence>MPQQATAGIQGMLSFITTNKITEGRPVRSKLADSSRSAAGMKWIQPSGPRKFGQGVEDEEQGIISADQTASGGAVLRVTLLAAGFVIGPSGSSVRHIMSQTGAEIKSWTDQARSTSGRPFRVFVVEGHWQCVVAALKIICEAVDRYKELCEGRYCGQHVHRSQIVSAVEFSYQPPPRHLVPYAAALKGQGNRARQGEGREVQAAHAAEVFADVRSALSAQHSLRASAALQQPSTATPAPFSKHAAHCSAAPASARRALYSDATSNAVEQTFAAPLTRQDSFYSFLNPTGQGSSAHTDAPQDPSHYTAEDRWGASGMDPLSTVAHVLAATGHTSPPDTANLFGHSMNTSHAPTLQTPGPHVTGSTSLFGPPSGAAATAAAIRPGTPDPRNRTPFSAYGLDQGDPQDISMSEPPPHHPFPGQTPHLMAAPGASSEGYDLTIAAAASLDSSLGSGFIPAYFDTQGTGMPDLPAGSGLDMRNGRFLTSNGFFSARSSQRSAISRDSSFEHGRGEQPDMGDACDTDMGMGLSSSPSGDGRAPQQGDAYPVGGQASNQQVGMGFRGAEPTGRPYSPALDVDMLRSMGYVPQDVMDDGGYSLGKVSGARRARTMAEGPKPRQGRLPPSPRSIMDQRFSSGTEEWLNQAGAPTMARNDDPRQGLPGASKPLGDNSTSSHMASLAFSTSLGGTGFIPTPGFQT</sequence>
<feature type="compositionally biased region" description="Basic and acidic residues" evidence="2">
    <location>
        <begin position="502"/>
        <end position="511"/>
    </location>
</feature>
<feature type="compositionally biased region" description="Polar residues" evidence="2">
    <location>
        <begin position="283"/>
        <end position="295"/>
    </location>
</feature>
<feature type="region of interest" description="Disordered" evidence="2">
    <location>
        <begin position="329"/>
        <end position="430"/>
    </location>
</feature>
<feature type="region of interest" description="Disordered" evidence="2">
    <location>
        <begin position="493"/>
        <end position="569"/>
    </location>
</feature>
<feature type="region of interest" description="Disordered" evidence="2">
    <location>
        <begin position="644"/>
        <end position="671"/>
    </location>
</feature>
<dbReference type="GO" id="GO:0003723">
    <property type="term" value="F:RNA binding"/>
    <property type="evidence" value="ECO:0007669"/>
    <property type="project" value="UniProtKB-UniRule"/>
</dbReference>
<dbReference type="Pfam" id="PF00013">
    <property type="entry name" value="KH_1"/>
    <property type="match status" value="1"/>
</dbReference>
<evidence type="ECO:0000313" key="5">
    <source>
        <dbReference type="Proteomes" id="UP001485043"/>
    </source>
</evidence>
<keyword evidence="1" id="KW-0694">RNA-binding</keyword>
<gene>
    <name evidence="4" type="ORF">WJX84_012064</name>
</gene>
<evidence type="ECO:0000313" key="4">
    <source>
        <dbReference type="EMBL" id="KAK9864635.1"/>
    </source>
</evidence>
<evidence type="ECO:0000256" key="2">
    <source>
        <dbReference type="SAM" id="MobiDB-lite"/>
    </source>
</evidence>
<name>A0AAW1T7E8_9CHLO</name>
<keyword evidence="5" id="KW-1185">Reference proteome</keyword>
<feature type="region of interest" description="Disordered" evidence="2">
    <location>
        <begin position="600"/>
        <end position="627"/>
    </location>
</feature>
<evidence type="ECO:0000259" key="3">
    <source>
        <dbReference type="SMART" id="SM00322"/>
    </source>
</evidence>
<feature type="region of interest" description="Disordered" evidence="2">
    <location>
        <begin position="283"/>
        <end position="312"/>
    </location>
</feature>
<dbReference type="AlphaFoldDB" id="A0AAW1T7E8"/>
<feature type="domain" description="K Homology" evidence="3">
    <location>
        <begin position="70"/>
        <end position="144"/>
    </location>
</feature>